<dbReference type="InterPro" id="IPR000748">
    <property type="entry name" value="PsdUridine_synth_RsuA/RluB/E/F"/>
</dbReference>
<feature type="region of interest" description="Disordered" evidence="5">
    <location>
        <begin position="237"/>
        <end position="288"/>
    </location>
</feature>
<feature type="domain" description="RNA-binding S4" evidence="6">
    <location>
        <begin position="3"/>
        <end position="68"/>
    </location>
</feature>
<evidence type="ECO:0000256" key="3">
    <source>
        <dbReference type="PROSITE-ProRule" id="PRU00182"/>
    </source>
</evidence>
<dbReference type="PANTHER" id="PTHR47683:SF2">
    <property type="entry name" value="RNA-BINDING S4 DOMAIN-CONTAINING PROTEIN"/>
    <property type="match status" value="1"/>
</dbReference>
<comment type="similarity">
    <text evidence="1 4">Belongs to the pseudouridine synthase RsuA family.</text>
</comment>
<evidence type="ECO:0000313" key="7">
    <source>
        <dbReference type="EMBL" id="AEW05256.1"/>
    </source>
</evidence>
<dbReference type="InterPro" id="IPR050343">
    <property type="entry name" value="RsuA_PseudoU_synthase"/>
</dbReference>
<dbReference type="KEGG" id="sap:Sulac_1763"/>
<dbReference type="GO" id="GO:0120159">
    <property type="term" value="F:rRNA pseudouridine synthase activity"/>
    <property type="evidence" value="ECO:0007669"/>
    <property type="project" value="UniProtKB-ARBA"/>
</dbReference>
<dbReference type="CDD" id="cd02870">
    <property type="entry name" value="PseudoU_synth_RsuA_like"/>
    <property type="match status" value="1"/>
</dbReference>
<reference evidence="8" key="1">
    <citation type="submission" date="2011-12" db="EMBL/GenBank/DDBJ databases">
        <title>The complete genome of chromosome of Sulfobacillus acidophilus DSM 10332.</title>
        <authorList>
            <person name="Lucas S."/>
            <person name="Han J."/>
            <person name="Lapidus A."/>
            <person name="Bruce D."/>
            <person name="Goodwin L."/>
            <person name="Pitluck S."/>
            <person name="Peters L."/>
            <person name="Kyrpides N."/>
            <person name="Mavromatis K."/>
            <person name="Ivanova N."/>
            <person name="Mikhailova N."/>
            <person name="Chertkov O."/>
            <person name="Saunders E."/>
            <person name="Detter J.C."/>
            <person name="Tapia R."/>
            <person name="Han C."/>
            <person name="Land M."/>
            <person name="Hauser L."/>
            <person name="Markowitz V."/>
            <person name="Cheng J.-F."/>
            <person name="Hugenholtz P."/>
            <person name="Woyke T."/>
            <person name="Wu D."/>
            <person name="Pukall R."/>
            <person name="Gehrich-Schroeter G."/>
            <person name="Schneider S."/>
            <person name="Klenk H.-P."/>
            <person name="Eisen J.A."/>
        </authorList>
    </citation>
    <scope>NUCLEOTIDE SEQUENCE [LARGE SCALE GENOMIC DNA]</scope>
    <source>
        <strain evidence="8">ATCC 700253 / DSM 10332 / NAL</strain>
    </source>
</reference>
<dbReference type="EC" id="5.4.99.-" evidence="4"/>
<evidence type="ECO:0000259" key="6">
    <source>
        <dbReference type="SMART" id="SM00363"/>
    </source>
</evidence>
<dbReference type="SMART" id="SM00363">
    <property type="entry name" value="S4"/>
    <property type="match status" value="1"/>
</dbReference>
<reference evidence="7 8" key="2">
    <citation type="journal article" date="2012" name="Stand. Genomic Sci.">
        <title>Complete genome sequence of the moderately thermophilic mineral-sulfide-oxidizing firmicute Sulfobacillus acidophilus type strain (NAL(T)).</title>
        <authorList>
            <person name="Anderson I."/>
            <person name="Chertkov O."/>
            <person name="Chen A."/>
            <person name="Saunders E."/>
            <person name="Lapidus A."/>
            <person name="Nolan M."/>
            <person name="Lucas S."/>
            <person name="Hammon N."/>
            <person name="Deshpande S."/>
            <person name="Cheng J.F."/>
            <person name="Han C."/>
            <person name="Tapia R."/>
            <person name="Goodwin L.A."/>
            <person name="Pitluck S."/>
            <person name="Liolios K."/>
            <person name="Pagani I."/>
            <person name="Ivanova N."/>
            <person name="Mikhailova N."/>
            <person name="Pati A."/>
            <person name="Palaniappan K."/>
            <person name="Land M."/>
            <person name="Pan C."/>
            <person name="Rohde M."/>
            <person name="Pukall R."/>
            <person name="Goker M."/>
            <person name="Detter J.C."/>
            <person name="Woyke T."/>
            <person name="Bristow J."/>
            <person name="Eisen J.A."/>
            <person name="Markowitz V."/>
            <person name="Hugenholtz P."/>
            <person name="Kyrpides N.C."/>
            <person name="Klenk H.P."/>
            <person name="Mavromatis K."/>
        </authorList>
    </citation>
    <scope>NUCLEOTIDE SEQUENCE [LARGE SCALE GENOMIC DNA]</scope>
    <source>
        <strain evidence="8">ATCC 700253 / DSM 10332 / NAL</strain>
    </source>
</reference>
<dbReference type="NCBIfam" id="TIGR00093">
    <property type="entry name" value="pseudouridine synthase"/>
    <property type="match status" value="1"/>
</dbReference>
<dbReference type="Proteomes" id="UP000005439">
    <property type="component" value="Chromosome"/>
</dbReference>
<dbReference type="HOGENOM" id="CLU_024979_1_2_9"/>
<gene>
    <name evidence="7" type="ordered locus">Sulac_1763</name>
</gene>
<dbReference type="CDD" id="cd00165">
    <property type="entry name" value="S4"/>
    <property type="match status" value="1"/>
</dbReference>
<dbReference type="EMBL" id="CP003179">
    <property type="protein sequence ID" value="AEW05256.1"/>
    <property type="molecule type" value="Genomic_DNA"/>
</dbReference>
<evidence type="ECO:0000256" key="4">
    <source>
        <dbReference type="RuleBase" id="RU003887"/>
    </source>
</evidence>
<dbReference type="Gene3D" id="3.10.290.10">
    <property type="entry name" value="RNA-binding S4 domain"/>
    <property type="match status" value="1"/>
</dbReference>
<name>G8TZL6_SULAD</name>
<dbReference type="InterPro" id="IPR020103">
    <property type="entry name" value="PsdUridine_synth_cat_dom_sf"/>
</dbReference>
<feature type="compositionally biased region" description="Polar residues" evidence="5">
    <location>
        <begin position="243"/>
        <end position="254"/>
    </location>
</feature>
<keyword evidence="8" id="KW-1185">Reference proteome</keyword>
<dbReference type="STRING" id="679936.Sulac_1763"/>
<dbReference type="GO" id="GO:0000455">
    <property type="term" value="P:enzyme-directed rRNA pseudouridine synthesis"/>
    <property type="evidence" value="ECO:0007669"/>
    <property type="project" value="UniProtKB-ARBA"/>
</dbReference>
<evidence type="ECO:0000313" key="8">
    <source>
        <dbReference type="Proteomes" id="UP000005439"/>
    </source>
</evidence>
<evidence type="ECO:0000256" key="2">
    <source>
        <dbReference type="ARBA" id="ARBA00023235"/>
    </source>
</evidence>
<dbReference type="InterPro" id="IPR018496">
    <property type="entry name" value="PsdUridine_synth_RsuA/RluB_CS"/>
</dbReference>
<dbReference type="SUPFAM" id="SSF55174">
    <property type="entry name" value="Alpha-L RNA-binding motif"/>
    <property type="match status" value="1"/>
</dbReference>
<keyword evidence="2 4" id="KW-0413">Isomerase</keyword>
<dbReference type="PROSITE" id="PS50889">
    <property type="entry name" value="S4"/>
    <property type="match status" value="1"/>
</dbReference>
<dbReference type="Pfam" id="PF00849">
    <property type="entry name" value="PseudoU_synth_2"/>
    <property type="match status" value="1"/>
</dbReference>
<dbReference type="AlphaFoldDB" id="G8TZL6"/>
<evidence type="ECO:0000256" key="1">
    <source>
        <dbReference type="ARBA" id="ARBA00008348"/>
    </source>
</evidence>
<dbReference type="PATRIC" id="fig|679936.5.peg.1827"/>
<dbReference type="GO" id="GO:0003723">
    <property type="term" value="F:RNA binding"/>
    <property type="evidence" value="ECO:0007669"/>
    <property type="project" value="UniProtKB-KW"/>
</dbReference>
<dbReference type="InterPro" id="IPR036986">
    <property type="entry name" value="S4_RNA-bd_sf"/>
</dbReference>
<dbReference type="Pfam" id="PF01479">
    <property type="entry name" value="S4"/>
    <property type="match status" value="1"/>
</dbReference>
<accession>G8TZL6</accession>
<evidence type="ECO:0000256" key="5">
    <source>
        <dbReference type="SAM" id="MobiDB-lite"/>
    </source>
</evidence>
<proteinExistence type="inferred from homology"/>
<dbReference type="PROSITE" id="PS01149">
    <property type="entry name" value="PSI_RSU"/>
    <property type="match status" value="1"/>
</dbReference>
<dbReference type="Gene3D" id="3.30.2350.10">
    <property type="entry name" value="Pseudouridine synthase"/>
    <property type="match status" value="1"/>
</dbReference>
<keyword evidence="3" id="KW-0694">RNA-binding</keyword>
<organism evidence="7 8">
    <name type="scientific">Sulfobacillus acidophilus (strain ATCC 700253 / DSM 10332 / NAL)</name>
    <dbReference type="NCBI Taxonomy" id="679936"/>
    <lineage>
        <taxon>Bacteria</taxon>
        <taxon>Bacillati</taxon>
        <taxon>Bacillota</taxon>
        <taxon>Clostridia</taxon>
        <taxon>Eubacteriales</taxon>
        <taxon>Clostridiales Family XVII. Incertae Sedis</taxon>
        <taxon>Sulfobacillus</taxon>
    </lineage>
</organism>
<protein>
    <recommendedName>
        <fullName evidence="4">Pseudouridine synthase</fullName>
        <ecNumber evidence="4">5.4.99.-</ecNumber>
    </recommendedName>
</protein>
<dbReference type="PANTHER" id="PTHR47683">
    <property type="entry name" value="PSEUDOURIDINE SYNTHASE FAMILY PROTEIN-RELATED"/>
    <property type="match status" value="1"/>
</dbReference>
<dbReference type="InterPro" id="IPR006145">
    <property type="entry name" value="PsdUridine_synth_RsuA/RluA"/>
</dbReference>
<dbReference type="SUPFAM" id="SSF55120">
    <property type="entry name" value="Pseudouridine synthase"/>
    <property type="match status" value="1"/>
</dbReference>
<sequence length="288" mass="32774">MTLRIQRIIQQAGLASRRQAEEWIQAGRVTVNGHVASLGETADPDHDTILVDGQPIRLQPRWIYLALHKPAGYTTSLADRHAEHLISELIPAKYGRVFPVGRLDRDTSGLILLTNDGALAFQLLHPAYRIPKVYEAWVKGKPRESHLERLRRGIRLADGPAYPEDIRILRKEPDRTLIRLTLREGKKREVRRIFETIGHPVLELKRIQFGNILLEGLTEGSIRPLTHHEIKELKQLVQKGQERSMTGESPGRQNPSHRTRYRGRETLSARTAGHSVRHPGGNSSRSHR</sequence>
<dbReference type="InterPro" id="IPR002942">
    <property type="entry name" value="S4_RNA-bd"/>
</dbReference>
<dbReference type="FunFam" id="3.10.290.10:FF:000003">
    <property type="entry name" value="Pseudouridine synthase"/>
    <property type="match status" value="1"/>
</dbReference>